<dbReference type="GO" id="GO:0018996">
    <property type="term" value="P:molting cycle, collagen and cuticulin-based cuticle"/>
    <property type="evidence" value="ECO:0007669"/>
    <property type="project" value="TreeGrafter"/>
</dbReference>
<dbReference type="GO" id="GO:0005886">
    <property type="term" value="C:plasma membrane"/>
    <property type="evidence" value="ECO:0007669"/>
    <property type="project" value="TreeGrafter"/>
</dbReference>
<evidence type="ECO:0000256" key="7">
    <source>
        <dbReference type="SAM" id="Phobius"/>
    </source>
</evidence>
<keyword evidence="10" id="KW-1185">Reference proteome</keyword>
<dbReference type="InterPro" id="IPR051697">
    <property type="entry name" value="Patched_domain-protein"/>
</dbReference>
<dbReference type="Gene3D" id="1.20.1640.10">
    <property type="entry name" value="Multidrug efflux transporter AcrB transmembrane domain"/>
    <property type="match status" value="2"/>
</dbReference>
<feature type="transmembrane region" description="Helical" evidence="7">
    <location>
        <begin position="346"/>
        <end position="366"/>
    </location>
</feature>
<dbReference type="Proteomes" id="UP001176961">
    <property type="component" value="Unassembled WGS sequence"/>
</dbReference>
<feature type="transmembrane region" description="Helical" evidence="7">
    <location>
        <begin position="16"/>
        <end position="35"/>
    </location>
</feature>
<evidence type="ECO:0000256" key="1">
    <source>
        <dbReference type="ARBA" id="ARBA00004141"/>
    </source>
</evidence>
<feature type="transmembrane region" description="Helical" evidence="7">
    <location>
        <begin position="764"/>
        <end position="785"/>
    </location>
</feature>
<protein>
    <recommendedName>
        <fullName evidence="8">SSD domain-containing protein</fullName>
    </recommendedName>
</protein>
<feature type="transmembrane region" description="Helical" evidence="7">
    <location>
        <begin position="302"/>
        <end position="325"/>
    </location>
</feature>
<comment type="similarity">
    <text evidence="2">Belongs to the patched family.</text>
</comment>
<dbReference type="InterPro" id="IPR000731">
    <property type="entry name" value="SSD"/>
</dbReference>
<evidence type="ECO:0000256" key="2">
    <source>
        <dbReference type="ARBA" id="ARBA00005585"/>
    </source>
</evidence>
<keyword evidence="6" id="KW-0325">Glycoprotein</keyword>
<dbReference type="PROSITE" id="PS50156">
    <property type="entry name" value="SSD"/>
    <property type="match status" value="1"/>
</dbReference>
<dbReference type="GO" id="GO:0030659">
    <property type="term" value="C:cytoplasmic vesicle membrane"/>
    <property type="evidence" value="ECO:0007669"/>
    <property type="project" value="TreeGrafter"/>
</dbReference>
<feature type="transmembrane region" description="Helical" evidence="7">
    <location>
        <begin position="683"/>
        <end position="704"/>
    </location>
</feature>
<dbReference type="AlphaFoldDB" id="A0AA36HBS5"/>
<keyword evidence="3 7" id="KW-0812">Transmembrane</keyword>
<evidence type="ECO:0000256" key="6">
    <source>
        <dbReference type="ARBA" id="ARBA00023180"/>
    </source>
</evidence>
<dbReference type="PANTHER" id="PTHR10796">
    <property type="entry name" value="PATCHED-RELATED"/>
    <property type="match status" value="1"/>
</dbReference>
<dbReference type="EMBL" id="CATQJL010000316">
    <property type="protein sequence ID" value="CAJ0607831.1"/>
    <property type="molecule type" value="Genomic_DNA"/>
</dbReference>
<evidence type="ECO:0000313" key="9">
    <source>
        <dbReference type="EMBL" id="CAJ0607831.1"/>
    </source>
</evidence>
<organism evidence="9 10">
    <name type="scientific">Cylicocyclus nassatus</name>
    <name type="common">Nematode worm</name>
    <dbReference type="NCBI Taxonomy" id="53992"/>
    <lineage>
        <taxon>Eukaryota</taxon>
        <taxon>Metazoa</taxon>
        <taxon>Ecdysozoa</taxon>
        <taxon>Nematoda</taxon>
        <taxon>Chromadorea</taxon>
        <taxon>Rhabditida</taxon>
        <taxon>Rhabditina</taxon>
        <taxon>Rhabditomorpha</taxon>
        <taxon>Strongyloidea</taxon>
        <taxon>Strongylidae</taxon>
        <taxon>Cylicocyclus</taxon>
    </lineage>
</organism>
<dbReference type="Pfam" id="PF02460">
    <property type="entry name" value="Patched"/>
    <property type="match status" value="1"/>
</dbReference>
<reference evidence="9" key="1">
    <citation type="submission" date="2023-07" db="EMBL/GenBank/DDBJ databases">
        <authorList>
            <consortium name="CYATHOMIX"/>
        </authorList>
    </citation>
    <scope>NUCLEOTIDE SEQUENCE</scope>
    <source>
        <strain evidence="9">N/A</strain>
    </source>
</reference>
<gene>
    <name evidence="9" type="ORF">CYNAS_LOCUS19814</name>
</gene>
<feature type="transmembrane region" description="Helical" evidence="7">
    <location>
        <begin position="630"/>
        <end position="650"/>
    </location>
</feature>
<accession>A0AA36HBS5</accession>
<comment type="subcellular location">
    <subcellularLocation>
        <location evidence="1">Membrane</location>
        <topology evidence="1">Multi-pass membrane protein</topology>
    </subcellularLocation>
</comment>
<comment type="caution">
    <text evidence="9">The sequence shown here is derived from an EMBL/GenBank/DDBJ whole genome shotgun (WGS) entry which is preliminary data.</text>
</comment>
<evidence type="ECO:0000256" key="5">
    <source>
        <dbReference type="ARBA" id="ARBA00023136"/>
    </source>
</evidence>
<feature type="transmembrane region" description="Helical" evidence="7">
    <location>
        <begin position="244"/>
        <end position="264"/>
    </location>
</feature>
<sequence>MLILCDWISCHPRRTLAVVFAGLLPLFSFFLLYPVEIESDVRRGFAEKGGRSEKEFKRFADFYNITYEGLEIWAVLVTEKRSTGRKYMNMSMELLNEVERLDKYVHNVSVVVDDTVIHYDDLHGIEINYVFNWYKYAYSWSDFFADINLTYPVGTAMGHKFFIGSHFFGVNKHKESFRGPIEKMEFVTLWYMNQTPNMRERKRLQALQLELFRLSRLDNFSDLISFEMYGDQVANAEMLRGTVYTVNLFVVGVILMVAFMAFAFNHLILRSQIILILAAVGSPAIATATCFAILGWIGFPFNSIMCITPFLVMGIGVDDAFLLLHAWRRYGKHPVKERMRIVVQQIGPSMAITSATNTVAFGVGVFSPTPQMSGFCLCTCFAIFLDFVFEFLIFAPFIVMFYQAKDHKPAKEKKKRRVTWGKFTKVLTSNVGRVSVIAITAILYVCAYIGLSDMNPSFDPSKTFPYDSDLLISLRNFERVQSEYSPINFISAMPNVSKPQELSSFLEMIGRLEHSDGCYGPERTQVLLRDFLEWGEANNETLTLDDLPAYLSVRKIKDVNIVQYNMTNGTVDSALMNYIVICRGDLDWNLRAKKIDHMRKIIDEYPQFQTSLFDYDSTIYDLIIAVKDELIKAVLITFACMTLACAFMIPSLTGASIATLSMLSISFTLLGILALWGQSLDPVTMINVLMAIGLSVDFSAHVCYHYHLGQRDGLLLKADERITKILRAVGRPMAEASLSTLICMFPLFFVPVYIIVAFAKTVCLVSLLGLFHGIVIIPVCLSFLIRTKDTPSNNLVLNEQKETMLT</sequence>
<feature type="domain" description="SSD" evidence="8">
    <location>
        <begin position="245"/>
        <end position="400"/>
    </location>
</feature>
<dbReference type="InterPro" id="IPR003392">
    <property type="entry name" value="PTHD_SSD"/>
</dbReference>
<feature type="transmembrane region" description="Helical" evidence="7">
    <location>
        <begin position="657"/>
        <end position="677"/>
    </location>
</feature>
<name>A0AA36HBS5_CYLNA</name>
<dbReference type="SUPFAM" id="SSF82866">
    <property type="entry name" value="Multidrug efflux transporter AcrB transmembrane domain"/>
    <property type="match status" value="2"/>
</dbReference>
<feature type="transmembrane region" description="Helical" evidence="7">
    <location>
        <begin position="736"/>
        <end position="758"/>
    </location>
</feature>
<dbReference type="PANTHER" id="PTHR10796:SF94">
    <property type="entry name" value="SSD DOMAIN-CONTAINING PROTEIN"/>
    <property type="match status" value="1"/>
</dbReference>
<feature type="transmembrane region" description="Helical" evidence="7">
    <location>
        <begin position="372"/>
        <end position="402"/>
    </location>
</feature>
<evidence type="ECO:0000259" key="8">
    <source>
        <dbReference type="PROSITE" id="PS50156"/>
    </source>
</evidence>
<evidence type="ECO:0000256" key="3">
    <source>
        <dbReference type="ARBA" id="ARBA00022692"/>
    </source>
</evidence>
<keyword evidence="4 7" id="KW-1133">Transmembrane helix</keyword>
<dbReference type="GO" id="GO:0006897">
    <property type="term" value="P:endocytosis"/>
    <property type="evidence" value="ECO:0007669"/>
    <property type="project" value="TreeGrafter"/>
</dbReference>
<proteinExistence type="inferred from homology"/>
<feature type="transmembrane region" description="Helical" evidence="7">
    <location>
        <begin position="273"/>
        <end position="296"/>
    </location>
</feature>
<evidence type="ECO:0000313" key="10">
    <source>
        <dbReference type="Proteomes" id="UP001176961"/>
    </source>
</evidence>
<keyword evidence="5 7" id="KW-0472">Membrane</keyword>
<feature type="transmembrane region" description="Helical" evidence="7">
    <location>
        <begin position="423"/>
        <end position="451"/>
    </location>
</feature>
<evidence type="ECO:0000256" key="4">
    <source>
        <dbReference type="ARBA" id="ARBA00022989"/>
    </source>
</evidence>